<protein>
    <submittedName>
        <fullName evidence="8">Pumilio -like protein 2</fullName>
    </submittedName>
</protein>
<keyword evidence="2" id="KW-0963">Cytoplasm</keyword>
<dbReference type="EnsemblMetazoa" id="SSS_5964s_mrna">
    <property type="protein sequence ID" value="KAF7489540.1"/>
    <property type="gene ID" value="SSS_5964"/>
</dbReference>
<dbReference type="GO" id="GO:0010608">
    <property type="term" value="P:post-transcriptional regulation of gene expression"/>
    <property type="evidence" value="ECO:0007669"/>
    <property type="project" value="TreeGrafter"/>
</dbReference>
<dbReference type="SUPFAM" id="SSF48371">
    <property type="entry name" value="ARM repeat"/>
    <property type="match status" value="1"/>
</dbReference>
<dbReference type="InterPro" id="IPR011989">
    <property type="entry name" value="ARM-like"/>
</dbReference>
<feature type="compositionally biased region" description="Low complexity" evidence="6">
    <location>
        <begin position="157"/>
        <end position="169"/>
    </location>
</feature>
<dbReference type="InterPro" id="IPR016024">
    <property type="entry name" value="ARM-type_fold"/>
</dbReference>
<dbReference type="CDD" id="cd07920">
    <property type="entry name" value="Pumilio"/>
    <property type="match status" value="1"/>
</dbReference>
<dbReference type="Gene3D" id="1.25.10.10">
    <property type="entry name" value="Leucine-rich Repeat Variant"/>
    <property type="match status" value="1"/>
</dbReference>
<keyword evidence="3" id="KW-0677">Repeat</keyword>
<dbReference type="PROSITE" id="PS50302">
    <property type="entry name" value="PUM"/>
    <property type="match status" value="8"/>
</dbReference>
<dbReference type="PROSITE" id="PS50303">
    <property type="entry name" value="PUM_HD"/>
    <property type="match status" value="1"/>
</dbReference>
<accession>A0A834VBJ1</accession>
<keyword evidence="10" id="KW-1185">Reference proteome</keyword>
<feature type="repeat" description="Pumilio" evidence="5">
    <location>
        <begin position="1120"/>
        <end position="1155"/>
    </location>
</feature>
<feature type="compositionally biased region" description="Low complexity" evidence="6">
    <location>
        <begin position="395"/>
        <end position="407"/>
    </location>
</feature>
<organism evidence="8">
    <name type="scientific">Sarcoptes scabiei</name>
    <name type="common">Itch mite</name>
    <name type="synonym">Acarus scabiei</name>
    <dbReference type="NCBI Taxonomy" id="52283"/>
    <lineage>
        <taxon>Eukaryota</taxon>
        <taxon>Metazoa</taxon>
        <taxon>Ecdysozoa</taxon>
        <taxon>Arthropoda</taxon>
        <taxon>Chelicerata</taxon>
        <taxon>Arachnida</taxon>
        <taxon>Acari</taxon>
        <taxon>Acariformes</taxon>
        <taxon>Sarcoptiformes</taxon>
        <taxon>Astigmata</taxon>
        <taxon>Psoroptidia</taxon>
        <taxon>Sarcoptoidea</taxon>
        <taxon>Sarcoptidae</taxon>
        <taxon>Sarcoptinae</taxon>
        <taxon>Sarcoptes</taxon>
    </lineage>
</organism>
<evidence type="ECO:0000256" key="1">
    <source>
        <dbReference type="ARBA" id="ARBA00004496"/>
    </source>
</evidence>
<dbReference type="GO" id="GO:0003730">
    <property type="term" value="F:mRNA 3'-UTR binding"/>
    <property type="evidence" value="ECO:0007669"/>
    <property type="project" value="TreeGrafter"/>
</dbReference>
<feature type="repeat" description="Pumilio" evidence="5">
    <location>
        <begin position="1048"/>
        <end position="1083"/>
    </location>
</feature>
<reference evidence="8" key="2">
    <citation type="submission" date="2020-01" db="EMBL/GenBank/DDBJ databases">
        <authorList>
            <person name="Korhonen P.K.K."/>
            <person name="Guangxu M.G."/>
            <person name="Wang T.W."/>
            <person name="Stroehlein A.J.S."/>
            <person name="Young N.D."/>
            <person name="Ang C.-S.A."/>
            <person name="Fernando D.W.F."/>
            <person name="Lu H.L."/>
            <person name="Taylor S.T."/>
            <person name="Ehtesham M.E.M."/>
            <person name="Najaraj S.H.N."/>
            <person name="Harsha G.H.G."/>
            <person name="Madugundu A.M."/>
            <person name="Renuse S.R."/>
            <person name="Holt D.H."/>
            <person name="Pandey A.P."/>
            <person name="Papenfuss A.P."/>
            <person name="Gasser R.B.G."/>
            <person name="Fischer K.F."/>
        </authorList>
    </citation>
    <scope>NUCLEOTIDE SEQUENCE</scope>
    <source>
        <strain evidence="8">SSS_KF_BRIS2020</strain>
    </source>
</reference>
<dbReference type="InterPro" id="IPR001313">
    <property type="entry name" value="Pumilio_RNA-bd_rpt"/>
</dbReference>
<dbReference type="OrthoDB" id="668540at2759"/>
<evidence type="ECO:0000313" key="10">
    <source>
        <dbReference type="Proteomes" id="UP000070412"/>
    </source>
</evidence>
<feature type="repeat" description="Pumilio" evidence="5">
    <location>
        <begin position="1084"/>
        <end position="1119"/>
    </location>
</feature>
<evidence type="ECO:0000313" key="8">
    <source>
        <dbReference type="EMBL" id="KAF7489540.1"/>
    </source>
</evidence>
<feature type="region of interest" description="Disordered" evidence="6">
    <location>
        <begin position="238"/>
        <end position="272"/>
    </location>
</feature>
<dbReference type="PANTHER" id="PTHR12537:SF12">
    <property type="entry name" value="MATERNAL PROTEIN PUMILIO"/>
    <property type="match status" value="1"/>
</dbReference>
<evidence type="ECO:0000256" key="2">
    <source>
        <dbReference type="ARBA" id="ARBA00022490"/>
    </source>
</evidence>
<reference evidence="10" key="1">
    <citation type="journal article" date="2020" name="PLoS Negl. Trop. Dis.">
        <title>High-quality nuclear genome for Sarcoptes scabiei-A critical resource for a neglected parasite.</title>
        <authorList>
            <person name="Korhonen P.K."/>
            <person name="Gasser R.B."/>
            <person name="Ma G."/>
            <person name="Wang T."/>
            <person name="Stroehlein A.J."/>
            <person name="Young N.D."/>
            <person name="Ang C.S."/>
            <person name="Fernando D.D."/>
            <person name="Lu H.C."/>
            <person name="Taylor S."/>
            <person name="Reynolds S.L."/>
            <person name="Mofiz E."/>
            <person name="Najaraj S.H."/>
            <person name="Gowda H."/>
            <person name="Madugundu A."/>
            <person name="Renuse S."/>
            <person name="Holt D."/>
            <person name="Pandey A."/>
            <person name="Papenfuss A.T."/>
            <person name="Fischer K."/>
        </authorList>
    </citation>
    <scope>NUCLEOTIDE SEQUENCE [LARGE SCALE GENOMIC DNA]</scope>
</reference>
<feature type="region of interest" description="Disordered" evidence="6">
    <location>
        <begin position="741"/>
        <end position="763"/>
    </location>
</feature>
<dbReference type="GO" id="GO:0005737">
    <property type="term" value="C:cytoplasm"/>
    <property type="evidence" value="ECO:0007669"/>
    <property type="project" value="UniProtKB-SubCell"/>
</dbReference>
<feature type="compositionally biased region" description="Polar residues" evidence="6">
    <location>
        <begin position="19"/>
        <end position="39"/>
    </location>
</feature>
<feature type="region of interest" description="Disordered" evidence="6">
    <location>
        <begin position="517"/>
        <end position="571"/>
    </location>
</feature>
<evidence type="ECO:0000259" key="7">
    <source>
        <dbReference type="PROSITE" id="PS50303"/>
    </source>
</evidence>
<reference evidence="9" key="3">
    <citation type="submission" date="2022-06" db="UniProtKB">
        <authorList>
            <consortium name="EnsemblMetazoa"/>
        </authorList>
    </citation>
    <scope>IDENTIFICATION</scope>
</reference>
<evidence type="ECO:0000313" key="9">
    <source>
        <dbReference type="EnsemblMetazoa" id="KAF7489540.1"/>
    </source>
</evidence>
<feature type="region of interest" description="Disordered" evidence="6">
    <location>
        <begin position="633"/>
        <end position="672"/>
    </location>
</feature>
<dbReference type="PANTHER" id="PTHR12537">
    <property type="entry name" value="RNA BINDING PROTEIN PUMILIO-RELATED"/>
    <property type="match status" value="1"/>
</dbReference>
<sequence length="1380" mass="149401">MLNGQSGGTKMVTNEVIHGSSNQNSLTKSATPTVTANNDNMINVTSNSQNNNNSRTQDDAMVSYMFQRPAADATGEFHQPYGKSSRWFATGPDDSAIINNNNSSDTREIEDGFNALTLENEDFASTKKIWDLEDKHSDDATKGLFVSDQWGRDPTWSSAPSSSGPAVPSTDLSDHSVSQPIMVKRNANAYGNESNLLSPRSSDTGGIGMKMAEYVLNNSPSKDNLDSRLHARLLAREHEKTSSNQVRKNDKEIRHHHNHPASNGFSNGFGSGEDVDPIESAKLFNRAPGLTYHLTSGENDDMSLKNNLLNKIDGMVMTNVVGHHKQTFADFNSEALGANAIQNIDASLQAFGVGGSGINDYGINPLLSNESLIDYQAALYQQQQQRSNTAGQVGNPSSSLNNHQQQPQQHLNLNAAAVAAAVAAVQNQSTQGLNPTGPIGSVTAPPPPNGNTNLFSAAAAAAAQNLQNTYFSEPFSMGHMIAAGAAAGAMPMSQYAAAYGFAPWNMFPGLVPNANPATTSNGPIQNQPAAHPGSIGGQQQARTTNPSNRSISPSALQSSNHQNDIQTSNSQQQAIAALQAAANQQGISISIPFPGASNFFDQNGLSALAAPRGMPAQTLHRLMPQMNMLQSNNSSVHSRMMSNPTNQNQSPTNPLFASNGPSNNPNGNPQLYTSVPNSVNLAAFNTIHQQSNIFSNTNNQQQMNFPNPGRNFIISNQIEITHCKFFTTGLGSLGAPSMSNNSLAGSNTNRRDSLDNRSSGTGIGPIGNMFPTMISETNLNHFSRQLAAAAAASVMNSNATGNNNKANGLSNATSFPPYINSSGSIGLGLHAGPGNNLTPPPTIEAVNSYQNPMTGPNSFMNGMRLIPGVDNKYLTRNGLINQNAFASAAAAVGLPNPFNNASVASNNRNANTGIHHYDNGFHQQVGQQQSNSNYQPNLANRNVNQRNTRSIEKNVGRSALLEDFRNSHLPNLTLQDLTRHIVEFSQDQHGSRFIQQKLERATDEEKQLVFNEVIGHAYQLMTDVFGNYVIQKFFEFGTTQQKQALAQTIRGSVLDLALQMYGCRVIQKALESIPADLQKEIVRELDGHVLNCVKDQNGNHVVQKCIECIEPSALQFIINAFQGQVHSLSTHPYGCRVIQRILEHCNPEQTASILQELHTHTEALVQDQYGNYVVQHVLEHGRPEDKTKIIRMVRGKVLDLSQHKFASNVVERCITQAMRSERSMLIEEVCNYPESALYTMMKDQYANYVVQKMIEVAESQQRKLLLVRIRPHVNALRRFTYGKHILAKLDKYMNTGTKSSTAPITTTILTSSPLSANSVNNATNNPGLNVNSSPSPTSCGLNKSNDSAAEMSANIDSSDSSTDIASNTNSNSFEITDKKY</sequence>
<feature type="compositionally biased region" description="Polar residues" evidence="6">
    <location>
        <begin position="517"/>
        <end position="528"/>
    </location>
</feature>
<feature type="region of interest" description="Disordered" evidence="6">
    <location>
        <begin position="1319"/>
        <end position="1380"/>
    </location>
</feature>
<dbReference type="Proteomes" id="UP000070412">
    <property type="component" value="Unassembled WGS sequence"/>
</dbReference>
<dbReference type="InterPro" id="IPR033712">
    <property type="entry name" value="Pumilio_RNA-bd"/>
</dbReference>
<comment type="subcellular location">
    <subcellularLocation>
        <location evidence="1">Cytoplasm</location>
    </subcellularLocation>
</comment>
<feature type="domain" description="PUM-HD" evidence="7">
    <location>
        <begin position="956"/>
        <end position="1293"/>
    </location>
</feature>
<evidence type="ECO:0000256" key="6">
    <source>
        <dbReference type="SAM" id="MobiDB-lite"/>
    </source>
</evidence>
<dbReference type="SMART" id="SM00025">
    <property type="entry name" value="Pumilio"/>
    <property type="match status" value="8"/>
</dbReference>
<feature type="compositionally biased region" description="Low complexity" evidence="6">
    <location>
        <begin position="40"/>
        <end position="54"/>
    </location>
</feature>
<feature type="compositionally biased region" description="Polar residues" evidence="6">
    <location>
        <begin position="1319"/>
        <end position="1347"/>
    </location>
</feature>
<feature type="region of interest" description="Disordered" evidence="6">
    <location>
        <begin position="432"/>
        <end position="453"/>
    </location>
</feature>
<dbReference type="InterPro" id="IPR033133">
    <property type="entry name" value="PUM-HD"/>
</dbReference>
<feature type="compositionally biased region" description="Polar residues" evidence="6">
    <location>
        <begin position="537"/>
        <end position="570"/>
    </location>
</feature>
<evidence type="ECO:0000256" key="4">
    <source>
        <dbReference type="ARBA" id="ARBA00022884"/>
    </source>
</evidence>
<feature type="compositionally biased region" description="Low complexity" evidence="6">
    <location>
        <begin position="1352"/>
        <end position="1372"/>
    </location>
</feature>
<evidence type="ECO:0000256" key="3">
    <source>
        <dbReference type="ARBA" id="ARBA00022737"/>
    </source>
</evidence>
<name>A0A834VBJ1_SARSC</name>
<dbReference type="Pfam" id="PF00806">
    <property type="entry name" value="PUF"/>
    <property type="match status" value="8"/>
</dbReference>
<feature type="region of interest" description="Disordered" evidence="6">
    <location>
        <begin position="146"/>
        <end position="176"/>
    </location>
</feature>
<feature type="region of interest" description="Disordered" evidence="6">
    <location>
        <begin position="384"/>
        <end position="407"/>
    </location>
</feature>
<feature type="repeat" description="Pumilio" evidence="5">
    <location>
        <begin position="1012"/>
        <end position="1047"/>
    </location>
</feature>
<feature type="region of interest" description="Disordered" evidence="6">
    <location>
        <begin position="18"/>
        <end position="56"/>
    </location>
</feature>
<feature type="repeat" description="Pumilio" evidence="5">
    <location>
        <begin position="1192"/>
        <end position="1227"/>
    </location>
</feature>
<evidence type="ECO:0000256" key="5">
    <source>
        <dbReference type="PROSITE-ProRule" id="PRU00317"/>
    </source>
</evidence>
<gene>
    <name evidence="8" type="ORF">SSS_5964</name>
</gene>
<feature type="compositionally biased region" description="Low complexity" evidence="6">
    <location>
        <begin position="642"/>
        <end position="669"/>
    </location>
</feature>
<feature type="repeat" description="Pumilio" evidence="5">
    <location>
        <begin position="1231"/>
        <end position="1267"/>
    </location>
</feature>
<feature type="repeat" description="Pumilio" evidence="5">
    <location>
        <begin position="976"/>
        <end position="1011"/>
    </location>
</feature>
<feature type="compositionally biased region" description="Basic and acidic residues" evidence="6">
    <location>
        <begin position="238"/>
        <end position="253"/>
    </location>
</feature>
<proteinExistence type="predicted"/>
<dbReference type="EMBL" id="WVUK01000064">
    <property type="protein sequence ID" value="KAF7489540.1"/>
    <property type="molecule type" value="Genomic_DNA"/>
</dbReference>
<keyword evidence="4" id="KW-0694">RNA-binding</keyword>
<feature type="repeat" description="Pumilio" evidence="5">
    <location>
        <begin position="1156"/>
        <end position="1191"/>
    </location>
</feature>
<dbReference type="FunFam" id="1.25.10.10:FF:000004">
    <property type="entry name" value="Pumilio homolog 1 isoform 2"/>
    <property type="match status" value="1"/>
</dbReference>